<reference evidence="5" key="1">
    <citation type="journal article" date="2014" name="Front. Microbiol.">
        <title>High frequency of phylogenetically diverse reductive dehalogenase-homologous genes in deep subseafloor sedimentary metagenomes.</title>
        <authorList>
            <person name="Kawai M."/>
            <person name="Futagami T."/>
            <person name="Toyoda A."/>
            <person name="Takaki Y."/>
            <person name="Nishi S."/>
            <person name="Hori S."/>
            <person name="Arai W."/>
            <person name="Tsubouchi T."/>
            <person name="Morono Y."/>
            <person name="Uchiyama I."/>
            <person name="Ito T."/>
            <person name="Fujiyama A."/>
            <person name="Inagaki F."/>
            <person name="Takami H."/>
        </authorList>
    </citation>
    <scope>NUCLEOTIDE SEQUENCE</scope>
    <source>
        <strain evidence="5">Expedition CK06-06</strain>
    </source>
</reference>
<dbReference type="PANTHER" id="PTHR11986">
    <property type="entry name" value="AMINOTRANSFERASE CLASS III"/>
    <property type="match status" value="1"/>
</dbReference>
<dbReference type="AlphaFoldDB" id="X1IS28"/>
<evidence type="ECO:0000256" key="4">
    <source>
        <dbReference type="ARBA" id="ARBA00022898"/>
    </source>
</evidence>
<evidence type="ECO:0000313" key="5">
    <source>
        <dbReference type="EMBL" id="GAH85266.1"/>
    </source>
</evidence>
<feature type="non-terminal residue" evidence="5">
    <location>
        <position position="209"/>
    </location>
</feature>
<dbReference type="Pfam" id="PF00202">
    <property type="entry name" value="Aminotran_3"/>
    <property type="match status" value="1"/>
</dbReference>
<dbReference type="Gene3D" id="3.90.1150.10">
    <property type="entry name" value="Aspartate Aminotransferase, domain 1"/>
    <property type="match status" value="1"/>
</dbReference>
<dbReference type="InterPro" id="IPR050103">
    <property type="entry name" value="Class-III_PLP-dep_AT"/>
</dbReference>
<gene>
    <name evidence="5" type="ORF">S03H2_57956</name>
</gene>
<organism evidence="5">
    <name type="scientific">marine sediment metagenome</name>
    <dbReference type="NCBI Taxonomy" id="412755"/>
    <lineage>
        <taxon>unclassified sequences</taxon>
        <taxon>metagenomes</taxon>
        <taxon>ecological metagenomes</taxon>
    </lineage>
</organism>
<dbReference type="GO" id="GO:0030170">
    <property type="term" value="F:pyridoxal phosphate binding"/>
    <property type="evidence" value="ECO:0007669"/>
    <property type="project" value="InterPro"/>
</dbReference>
<dbReference type="GO" id="GO:0042802">
    <property type="term" value="F:identical protein binding"/>
    <property type="evidence" value="ECO:0007669"/>
    <property type="project" value="TreeGrafter"/>
</dbReference>
<dbReference type="EMBL" id="BARU01037171">
    <property type="protein sequence ID" value="GAH85266.1"/>
    <property type="molecule type" value="Genomic_DNA"/>
</dbReference>
<dbReference type="InterPro" id="IPR015422">
    <property type="entry name" value="PyrdxlP-dep_Trfase_small"/>
</dbReference>
<evidence type="ECO:0000256" key="1">
    <source>
        <dbReference type="ARBA" id="ARBA00001933"/>
    </source>
</evidence>
<evidence type="ECO:0000256" key="3">
    <source>
        <dbReference type="ARBA" id="ARBA00022679"/>
    </source>
</evidence>
<dbReference type="Gene3D" id="3.40.640.10">
    <property type="entry name" value="Type I PLP-dependent aspartate aminotransferase-like (Major domain)"/>
    <property type="match status" value="1"/>
</dbReference>
<dbReference type="SUPFAM" id="SSF53383">
    <property type="entry name" value="PLP-dependent transferases"/>
    <property type="match status" value="1"/>
</dbReference>
<evidence type="ECO:0008006" key="6">
    <source>
        <dbReference type="Google" id="ProtNLM"/>
    </source>
</evidence>
<keyword evidence="3" id="KW-0808">Transferase</keyword>
<comment type="caution">
    <text evidence="5">The sequence shown here is derived from an EMBL/GenBank/DDBJ whole genome shotgun (WGS) entry which is preliminary data.</text>
</comment>
<dbReference type="InterPro" id="IPR005814">
    <property type="entry name" value="Aminotrans_3"/>
</dbReference>
<dbReference type="PANTHER" id="PTHR11986:SF79">
    <property type="entry name" value="ACETYLORNITHINE AMINOTRANSFERASE, MITOCHONDRIAL"/>
    <property type="match status" value="1"/>
</dbReference>
<comment type="cofactor">
    <cofactor evidence="1">
        <name>pyridoxal 5'-phosphate</name>
        <dbReference type="ChEBI" id="CHEBI:597326"/>
    </cofactor>
</comment>
<dbReference type="InterPro" id="IPR015424">
    <property type="entry name" value="PyrdxlP-dep_Trfase"/>
</dbReference>
<sequence>MSNWQELEHKYFMNTVERVPVTLVRGQGARVWDEDGREYLDFVGGWAVNSLGHCHPVVVDALAEQAHTLIQASNQFYTIPQVRLAELLIQNSCLDKVFFCNSGAEANEGAVKLARRYGKLHLNGAYEVITTMDSFHGRTLAMVAATGQPKFQQPYAPLPVGFINVAYNNIEAIKAATTSQTCAVMLEPMQGEGGVNLPDDNYLTAVRAW</sequence>
<keyword evidence="2" id="KW-0032">Aminotransferase</keyword>
<dbReference type="GO" id="GO:0008483">
    <property type="term" value="F:transaminase activity"/>
    <property type="evidence" value="ECO:0007669"/>
    <property type="project" value="UniProtKB-KW"/>
</dbReference>
<proteinExistence type="predicted"/>
<dbReference type="InterPro" id="IPR015421">
    <property type="entry name" value="PyrdxlP-dep_Trfase_major"/>
</dbReference>
<accession>X1IS28</accession>
<keyword evidence="4" id="KW-0663">Pyridoxal phosphate</keyword>
<evidence type="ECO:0000256" key="2">
    <source>
        <dbReference type="ARBA" id="ARBA00022576"/>
    </source>
</evidence>
<protein>
    <recommendedName>
        <fullName evidence="6">Aspartate aminotransferase family protein</fullName>
    </recommendedName>
</protein>
<name>X1IS28_9ZZZZ</name>